<sequence>MDIYLLAVVVVIALCGYKYLFRVPKSIAHMPEVSLCAFLLSFLRGESVDDRFDRLFRPKLEKHGYARTWTQGRWEIVISDAAISKEVLFRNNDFLKRNPDDDQSMLLLVRRMFGLINITVSDGDEWRRRRKVSNSAFKRTLSPEMLAKPLLDMMCAIDDSKGKSMLVLDLLRRATLDAYGHVMLDHDFKALQLGEEHYSVTGYAELLFAVGDPLFFALPELENIIPHRRAFHRKGQEYREFLRRVIRQRAKRPDLGGDDLLSLLVNDMLSCREDRLSEEDVIDDMVAILVAGHDTIANAMTSILYFLAKHPDVQATLRQEVLSVMGRSMAIPTNEQQRDMPYLEQVIKEGLRIVTTVPQLRRYCHTEQTLSCGLVIPARTSIQIESWGIHHNANIFPNPHLFDPNRFLDPHGPESTHWLPFGYGTRMCAGKNFAMLEQRTMLILILQRYHLQLDAQSAQEPRPRFNPASLVHPLDVNIHFSPLNAEK</sequence>
<evidence type="ECO:0000313" key="2">
    <source>
        <dbReference type="Proteomes" id="UP001165960"/>
    </source>
</evidence>
<organism evidence="1 2">
    <name type="scientific">Entomophthora muscae</name>
    <dbReference type="NCBI Taxonomy" id="34485"/>
    <lineage>
        <taxon>Eukaryota</taxon>
        <taxon>Fungi</taxon>
        <taxon>Fungi incertae sedis</taxon>
        <taxon>Zoopagomycota</taxon>
        <taxon>Entomophthoromycotina</taxon>
        <taxon>Entomophthoromycetes</taxon>
        <taxon>Entomophthorales</taxon>
        <taxon>Entomophthoraceae</taxon>
        <taxon>Entomophthora</taxon>
    </lineage>
</organism>
<name>A0ACC2UAV6_9FUNG</name>
<evidence type="ECO:0000313" key="1">
    <source>
        <dbReference type="EMBL" id="KAJ9084037.1"/>
    </source>
</evidence>
<gene>
    <name evidence="1" type="ORF">DSO57_1028240</name>
</gene>
<reference evidence="1" key="1">
    <citation type="submission" date="2022-04" db="EMBL/GenBank/DDBJ databases">
        <title>Genome of the entomopathogenic fungus Entomophthora muscae.</title>
        <authorList>
            <person name="Elya C."/>
            <person name="Lovett B.R."/>
            <person name="Lee E."/>
            <person name="Macias A.M."/>
            <person name="Hajek A.E."/>
            <person name="De Bivort B.L."/>
            <person name="Kasson M.T."/>
            <person name="De Fine Licht H.H."/>
            <person name="Stajich J.E."/>
        </authorList>
    </citation>
    <scope>NUCLEOTIDE SEQUENCE</scope>
    <source>
        <strain evidence="1">Berkeley</strain>
    </source>
</reference>
<protein>
    <submittedName>
        <fullName evidence="1">Uncharacterized protein</fullName>
    </submittedName>
</protein>
<accession>A0ACC2UAV6</accession>
<dbReference type="Proteomes" id="UP001165960">
    <property type="component" value="Unassembled WGS sequence"/>
</dbReference>
<comment type="caution">
    <text evidence="1">The sequence shown here is derived from an EMBL/GenBank/DDBJ whole genome shotgun (WGS) entry which is preliminary data.</text>
</comment>
<proteinExistence type="predicted"/>
<dbReference type="EMBL" id="QTSX02000888">
    <property type="protein sequence ID" value="KAJ9084037.1"/>
    <property type="molecule type" value="Genomic_DNA"/>
</dbReference>
<keyword evidence="2" id="KW-1185">Reference proteome</keyword>